<dbReference type="GO" id="GO:0046789">
    <property type="term" value="F:host cell surface receptor binding"/>
    <property type="evidence" value="ECO:0007669"/>
    <property type="project" value="InterPro"/>
</dbReference>
<evidence type="ECO:0000313" key="4">
    <source>
        <dbReference type="Proteomes" id="UP000030673"/>
    </source>
</evidence>
<dbReference type="InterPro" id="IPR008602">
    <property type="entry name" value="Duffy-antigen-binding"/>
</dbReference>
<feature type="domain" description="Duffy-antigen binding" evidence="2">
    <location>
        <begin position="1058"/>
        <end position="1208"/>
    </location>
</feature>
<dbReference type="Gene3D" id="1.20.1310.20">
    <property type="entry name" value="Duffy-antigen binding domain"/>
    <property type="match status" value="3"/>
</dbReference>
<feature type="domain" description="Duffy-antigen binding" evidence="2">
    <location>
        <begin position="678"/>
        <end position="827"/>
    </location>
</feature>
<dbReference type="Gene3D" id="1.20.58.830">
    <property type="match status" value="2"/>
</dbReference>
<feature type="compositionally biased region" description="Basic and acidic residues" evidence="1">
    <location>
        <begin position="1344"/>
        <end position="1357"/>
    </location>
</feature>
<evidence type="ECO:0000313" key="3">
    <source>
        <dbReference type="EMBL" id="EWC91167.1"/>
    </source>
</evidence>
<evidence type="ECO:0000259" key="2">
    <source>
        <dbReference type="Pfam" id="PF05424"/>
    </source>
</evidence>
<feature type="compositionally biased region" description="Basic and acidic residues" evidence="1">
    <location>
        <begin position="2488"/>
        <end position="2504"/>
    </location>
</feature>
<keyword evidence="4" id="KW-1185">Reference proteome</keyword>
<protein>
    <recommendedName>
        <fullName evidence="2">Duffy-antigen binding domain-containing protein</fullName>
    </recommendedName>
</protein>
<dbReference type="OMA" id="YILYEQE"/>
<organism evidence="3 4">
    <name type="scientific">Plasmodium falciparum (isolate NF54)</name>
    <dbReference type="NCBI Taxonomy" id="5843"/>
    <lineage>
        <taxon>Eukaryota</taxon>
        <taxon>Sar</taxon>
        <taxon>Alveolata</taxon>
        <taxon>Apicomplexa</taxon>
        <taxon>Aconoidasida</taxon>
        <taxon>Haemosporida</taxon>
        <taxon>Plasmodiidae</taxon>
        <taxon>Plasmodium</taxon>
        <taxon>Plasmodium (Laverania)</taxon>
    </lineage>
</organism>
<dbReference type="EMBL" id="KE123717">
    <property type="protein sequence ID" value="EWC91167.1"/>
    <property type="molecule type" value="Genomic_DNA"/>
</dbReference>
<evidence type="ECO:0000256" key="1">
    <source>
        <dbReference type="SAM" id="MobiDB-lite"/>
    </source>
</evidence>
<dbReference type="Pfam" id="PF05424">
    <property type="entry name" value="Duffy_binding"/>
    <property type="match status" value="2"/>
</dbReference>
<feature type="region of interest" description="Disordered" evidence="1">
    <location>
        <begin position="2488"/>
        <end position="2509"/>
    </location>
</feature>
<reference evidence="3 4" key="1">
    <citation type="submission" date="2013-02" db="EMBL/GenBank/DDBJ databases">
        <title>The Genome Sequence of Plasmodium falciparum NF54.</title>
        <authorList>
            <consortium name="The Broad Institute Genome Sequencing Platform"/>
            <consortium name="The Broad Institute Genome Sequencing Center for Infectious Disease"/>
            <person name="Neafsey D."/>
            <person name="Cheeseman I."/>
            <person name="Volkman S."/>
            <person name="Adams J."/>
            <person name="Walker B."/>
            <person name="Young S.K."/>
            <person name="Zeng Q."/>
            <person name="Gargeya S."/>
            <person name="Fitzgerald M."/>
            <person name="Haas B."/>
            <person name="Abouelleil A."/>
            <person name="Alvarado L."/>
            <person name="Arachchi H.M."/>
            <person name="Berlin A.M."/>
            <person name="Chapman S.B."/>
            <person name="Dewar J."/>
            <person name="Goldberg J."/>
            <person name="Griggs A."/>
            <person name="Gujja S."/>
            <person name="Hansen M."/>
            <person name="Howarth C."/>
            <person name="Imamovic A."/>
            <person name="Larimer J."/>
            <person name="McCowan C."/>
            <person name="Murphy C."/>
            <person name="Neiman D."/>
            <person name="Pearson M."/>
            <person name="Priest M."/>
            <person name="Roberts A."/>
            <person name="Saif S."/>
            <person name="Shea T."/>
            <person name="Sisk P."/>
            <person name="Sykes S."/>
            <person name="Wortman J."/>
            <person name="Nusbaum C."/>
            <person name="Birren B."/>
        </authorList>
    </citation>
    <scope>NUCLEOTIDE SEQUENCE [LARGE SCALE GENOMIC DNA]</scope>
    <source>
        <strain evidence="3 4">NF54</strain>
    </source>
</reference>
<dbReference type="GO" id="GO:0016020">
    <property type="term" value="C:membrane"/>
    <property type="evidence" value="ECO:0007669"/>
    <property type="project" value="InterPro"/>
</dbReference>
<feature type="region of interest" description="Disordered" evidence="1">
    <location>
        <begin position="957"/>
        <end position="977"/>
    </location>
</feature>
<gene>
    <name evidence="3" type="ORF">PFNF54_00131</name>
</gene>
<feature type="compositionally biased region" description="Polar residues" evidence="1">
    <location>
        <begin position="1363"/>
        <end position="1388"/>
    </location>
</feature>
<dbReference type="InterPro" id="IPR042202">
    <property type="entry name" value="Duffy-ag-bd_sf"/>
</dbReference>
<name>W7KNJ1_PLAFO</name>
<feature type="region of interest" description="Disordered" evidence="1">
    <location>
        <begin position="1928"/>
        <end position="1949"/>
    </location>
</feature>
<feature type="region of interest" description="Disordered" evidence="1">
    <location>
        <begin position="537"/>
        <end position="561"/>
    </location>
</feature>
<accession>W7KNJ1</accession>
<dbReference type="Proteomes" id="UP000030673">
    <property type="component" value="Unassembled WGS sequence"/>
</dbReference>
<feature type="region of interest" description="Disordered" evidence="1">
    <location>
        <begin position="1344"/>
        <end position="1389"/>
    </location>
</feature>
<dbReference type="SUPFAM" id="SSF140924">
    <property type="entry name" value="Duffy binding domain-like"/>
    <property type="match status" value="3"/>
</dbReference>
<sequence length="2683" mass="322253">MRYYIESLEGNKNTWIAHKNILKIGINKRTDERSNTSYDIIRYNNDYFWKWIRVLNYEIKNELWNNPSYLILHKYLTYENKSNIHDISKNGLTEITRMNKTSKGSESTNYRIKRTTKEVEGRHNIIDINLIKNKNYYIWRELQKNVLEYMLKYNSDKKNYFHMSFEWNTIINSFLEDELKIKIKEKDRKIEEILKKGDLPYIHLNIDIDKFIKEKLKDKTKNNIKEELLKKKIVQNGICDILTIDKSLVPVRRQTLNTDNILPKLKDIYNKYKKNHKKKNITKTLREKIMKDLETVISEKIYINDEVKNIEPITSFDDYKKYCKDLYRNMNDLKDIFFTNDIVEDGKTKEIQCIIKSIREIVGIDYFNNYMERIKIKEMEELKEYEKINLLNGLKEIDELDKSIISDKLACAYFYKDEHTYPQCFRFFKEWLEDVSNEKMKWEIYLNQIKDDGKNQYEMYLQMYQAYLYDARQIYNIFEITCNDEKYSGKINSEEYSKIMYNIWNSLNINTPHDIYNFFKIPKYLLYEEGPREVKADLKSEEHKTRRRGSTANNNDDEERNGYLESRIELYKNHNVVPHHINEDLSLDLPTIFAHLILFNEKEAKDMSDHIISQQKRYCSTNIHSNYNNKICICKNKRHHNKRGKGIKHPDIHQKEDEINKWDKMIKKNKKTYYLPEGIYVPKRRQEICTRYFKEIDFSKNNDLKKQLLKVIIKTCVVVTNNLLQKREGGNLHKIIRDIKNCFFDIRDIVIGLDMWENNHDGYVEPIIKKIFEEGKNDMERDRVLWWELHKKIIWAGMINQIEKESKEKEKKQENVYIDISFPNNEMDQFFRWYIEWTEQYCDQKLLKMKELNKQCYNNKKYMVCNKKCRNKCAHFHKWNDKKEKEWNELAKKFENMKNEGNYKYMNNFTPEIFLSLNCKTCECIPKEGKLFEPNYDEYVEVCKACPHKKVIEKKMEQKIESESGGEGQVRSRRRRDTPPMIIVKPSKENFNELINVKCEEKYNTKLECNKNPYIHSVCYMITGIDKTSNCPKKKFEIVDLDTKFTEFNSNSQNEKYGVYYPPRRKEICLDVVNNMFTDDTSSCLIDAFASVAKKEGELLWDKYDDKDKAMMAIRRSYADLSDIIKGTDLWINDEHTAKANEKIKEVFHLGGEKRGDGMTRKRWWGKYRKVIWKGMLCGIQNKVKDEISKEGLCFIHDDFDEIPQSLRCFVEWTEQFCEERLKKIQEFKKKVDEENKPKSCKELESCNAPTGESCREACKSYKEWTDKKFKEYNQQLNKYNYDKNKGNYDAIDDANSDSASQYLLKKCTKCNMKDIDKEAFGYPEGYESICKCFETNIEIKINDSEESSVGREETQKDMAGQEDNSAPDITTQDVSPTNSTIDGSENGNKGIGHISVEKNDLLNVKVPTFLTALGGIILLVTLLYRYTFLGLLFGRKKKDVKKKKIDMINILHIPTNNYSMPNEKDINSYEFFGSEPIELYDVKSNKNCVITSQSYICIENPHAAIVSEREQRILEESSDSDTYYEDEEMYLENMFLGNKNPKHRTLIEIYLEKNKDMNNSEDWSKRKVPKNTTWFEIYMKGKDNGEEDINIKNDKDKIGDNNKYDSMYYDDYDQYNSIDYNKDNMDDYVYDEPNKCNEEENIGNMEHLHDILKKNTDELLDIFIESYNRKLCQGEYDMNEYNNILYILENKNKTKEDDQNDVVHVREDNKNDMHEEITKRVEDTLSNNICDKKKKKKNKKKKKKKNKNISICKNTCDQKLLWEEWFNRKNEDFLNSMNEEYTHINLNNFIHNNNHDNDENYTLDQVEGYPMTSYQNNIYKDFLEKGVHYFEDINNILKGNLNDDKTHNGNYNGDDIMNNNNYYDEDYAHDKYLGLTNGKRKYKILCEETREEWNVMNDGDEDKKKVNTPLLKVIPLNDIINEMKEDKKNDKMRKEDVNKSSVKKENKKCNNSNDCDDKKCTLIIPPKYHNSNIKESKKYNPYDIISPKIYNEILENDGYNNVCFYDKKEENRIKENADCTSDDNNCNLKNDDFSNYDKVNYDSNKDLKPLNISDVINICDICNDKKRKCNNLPCDCILCKKKHNVCYCNMCKKKEKNMREDLSVVKYNEYPISVSDPLNLLYFLISRKIWKAVKYFFFFYYLFKYTLLKLFFERSRKRPTQQIIITRKKEKTQEICFHPMKKENKEVYGKCKDESHMIDKKKCMCVDCNYKNCNTPSDIQNECICSKINEDRNNDMINISEIYYRFIKFITMIEIYLCVIEEIKREEWEKKEPNFFIIFVEEIEKMNDIKDDINNKNNDAIIFYGHRDKKKKRKKKKKEINNCDENCNINSKYNIKDNEEKVNKIKKKYERGGKKKVKIPKSNEQLIDECLKKRNDLMKNIYDEKIHRRNHKWYDEKNEKREETRKKKQLNECNNKDYYFPLENKRNVIFLNIFNRYNKIWKELINKKNCMLELWRKEKWFQELKERWINEEKYILYEQEKDKDKDKEKCLNESGDKNENLHTEKKKKNINSIRDNNNDYYDNVENRFLKRKEIAWRIIIQNILLNIEMWDKYEWFNVLVEEKASSFDIFQLFDFKNDVYFLDDNLFDKDMVYCTSTNNYGVMGNDNDDDKIIKIQNLNEKLKNGKAEFKDILLYLYTYMLDDCQRDELIKEKELFLKICTEEIIKKEEGNEKNNIYTHQNI</sequence>
<proteinExistence type="predicted"/>